<dbReference type="Gene3D" id="3.90.220.20">
    <property type="entry name" value="DNA methylase specificity domains"/>
    <property type="match status" value="2"/>
</dbReference>
<comment type="similarity">
    <text evidence="1">Belongs to the type-I restriction system S methylase family.</text>
</comment>
<keyword evidence="2" id="KW-0680">Restriction system</keyword>
<dbReference type="Proteomes" id="UP000183209">
    <property type="component" value="Unassembled WGS sequence"/>
</dbReference>
<gene>
    <name evidence="5" type="ORF">SAMN04487906_0495</name>
</gene>
<dbReference type="PANTHER" id="PTHR43140">
    <property type="entry name" value="TYPE-1 RESTRICTION ENZYME ECOKI SPECIFICITY PROTEIN"/>
    <property type="match status" value="1"/>
</dbReference>
<accession>A0A1I6PVF0</accession>
<dbReference type="InterPro" id="IPR044946">
    <property type="entry name" value="Restrct_endonuc_typeI_TRD_sf"/>
</dbReference>
<dbReference type="PANTHER" id="PTHR43140:SF1">
    <property type="entry name" value="TYPE I RESTRICTION ENZYME ECOKI SPECIFICITY SUBUNIT"/>
    <property type="match status" value="1"/>
</dbReference>
<dbReference type="InterPro" id="IPR000055">
    <property type="entry name" value="Restrct_endonuc_typeI_TRD"/>
</dbReference>
<evidence type="ECO:0000259" key="4">
    <source>
        <dbReference type="Pfam" id="PF01420"/>
    </source>
</evidence>
<proteinExistence type="inferred from homology"/>
<dbReference type="InterPro" id="IPR051212">
    <property type="entry name" value="Type-I_RE_S_subunit"/>
</dbReference>
<dbReference type="GO" id="GO:0003677">
    <property type="term" value="F:DNA binding"/>
    <property type="evidence" value="ECO:0007669"/>
    <property type="project" value="UniProtKB-KW"/>
</dbReference>
<dbReference type="EMBL" id="FPAG01000001">
    <property type="protein sequence ID" value="SFS44142.1"/>
    <property type="molecule type" value="Genomic_DNA"/>
</dbReference>
<evidence type="ECO:0000256" key="3">
    <source>
        <dbReference type="ARBA" id="ARBA00023125"/>
    </source>
</evidence>
<dbReference type="CDD" id="cd17263">
    <property type="entry name" value="RMtype1_S_AbaB8300I-TRD1-CR1_like"/>
    <property type="match status" value="1"/>
</dbReference>
<feature type="domain" description="Type I restriction modification DNA specificity" evidence="4">
    <location>
        <begin position="4"/>
        <end position="169"/>
    </location>
</feature>
<dbReference type="CDD" id="cd17246">
    <property type="entry name" value="RMtype1_S_SonII-TRD2-CR2_like"/>
    <property type="match status" value="1"/>
</dbReference>
<dbReference type="OrthoDB" id="9816225at2"/>
<dbReference type="RefSeq" id="WP_074976653.1">
    <property type="nucleotide sequence ID" value="NZ_FPAG01000001.1"/>
</dbReference>
<name>A0A1I6PVF0_9FLAO</name>
<dbReference type="AlphaFoldDB" id="A0A1I6PVF0"/>
<evidence type="ECO:0000313" key="6">
    <source>
        <dbReference type="Proteomes" id="UP000183209"/>
    </source>
</evidence>
<evidence type="ECO:0000256" key="2">
    <source>
        <dbReference type="ARBA" id="ARBA00022747"/>
    </source>
</evidence>
<evidence type="ECO:0000256" key="1">
    <source>
        <dbReference type="ARBA" id="ARBA00010923"/>
    </source>
</evidence>
<sequence>MGLPKNWVETELHDVVLYKKGKKPKILKEEEFENSLPYLDIKAFEEGEIRRYADKDSSNFIDEEDIGIVWDGARSGWVSIGKSGALGSTIAKLTPLKIESTYLYRFLQSKFAYINSNTRGTGIPHVDPQVLWSIQFPFPPLPEQERIVTKLDALFGQIDQMKQSLERIPQLLANFKQQVLTQAVTGKLTEAWREGKELESYLNQIKLNRENAYKEILEIAKREGERKPKKLINNKYENHAFNEDFLKVKYWKVDNLVNIADLITDGEHSTPQRQDEGYYLLSARNVKNGYLDLSKVDYVGEEEYKKLVKRCNPEPNDVLLSCSGTVGRTTVVPKGIEFVMVRSAALIKFQSNKEISKYIEIFLMSTPGQNQINELKKSTAQANIFIGPIGKISITIPSLKEISEIINRVENLFTKSDAIEAQYKTLKAKIDSLPQAILHKAFKGELVPQLPTDGNAKDLLKEIEKLKLDKKQIGKRTRRNKSPLTKKNQIEQLKQEIKKILKEKKQGLDYESLRKELLTNKNDINFKMILKELMDDGIVSQYFNKNEKQMMIKINL</sequence>
<protein>
    <submittedName>
        <fullName evidence="5">Type I restriction enzyme, S subunit</fullName>
    </submittedName>
</protein>
<dbReference type="Pfam" id="PF01420">
    <property type="entry name" value="Methylase_S"/>
    <property type="match status" value="2"/>
</dbReference>
<reference evidence="5 6" key="1">
    <citation type="submission" date="2016-10" db="EMBL/GenBank/DDBJ databases">
        <authorList>
            <person name="de Groot N.N."/>
        </authorList>
    </citation>
    <scope>NUCLEOTIDE SEQUENCE [LARGE SCALE GENOMIC DNA]</scope>
    <source>
        <strain evidence="5 6">CGMCC 1.6114</strain>
    </source>
</reference>
<dbReference type="SUPFAM" id="SSF116734">
    <property type="entry name" value="DNA methylase specificity domain"/>
    <property type="match status" value="2"/>
</dbReference>
<keyword evidence="3" id="KW-0238">DNA-binding</keyword>
<evidence type="ECO:0000313" key="5">
    <source>
        <dbReference type="EMBL" id="SFS44142.1"/>
    </source>
</evidence>
<dbReference type="GO" id="GO:0009307">
    <property type="term" value="P:DNA restriction-modification system"/>
    <property type="evidence" value="ECO:0007669"/>
    <property type="project" value="UniProtKB-KW"/>
</dbReference>
<feature type="domain" description="Type I restriction modification DNA specificity" evidence="4">
    <location>
        <begin position="251"/>
        <end position="422"/>
    </location>
</feature>
<organism evidence="5 6">
    <name type="scientific">Zhouia amylolytica</name>
    <dbReference type="NCBI Taxonomy" id="376730"/>
    <lineage>
        <taxon>Bacteria</taxon>
        <taxon>Pseudomonadati</taxon>
        <taxon>Bacteroidota</taxon>
        <taxon>Flavobacteriia</taxon>
        <taxon>Flavobacteriales</taxon>
        <taxon>Flavobacteriaceae</taxon>
        <taxon>Zhouia</taxon>
    </lineage>
</organism>